<evidence type="ECO:0000313" key="3">
    <source>
        <dbReference type="Proteomes" id="UP000509346"/>
    </source>
</evidence>
<dbReference type="SUPFAM" id="SSF47598">
    <property type="entry name" value="Ribbon-helix-helix"/>
    <property type="match status" value="1"/>
</dbReference>
<dbReference type="InterPro" id="IPR010985">
    <property type="entry name" value="Ribbon_hlx_hlx"/>
</dbReference>
<proteinExistence type="predicted"/>
<dbReference type="GO" id="GO:0006355">
    <property type="term" value="P:regulation of DNA-templated transcription"/>
    <property type="evidence" value="ECO:0007669"/>
    <property type="project" value="InterPro"/>
</dbReference>
<evidence type="ECO:0008006" key="4">
    <source>
        <dbReference type="Google" id="ProtNLM"/>
    </source>
</evidence>
<evidence type="ECO:0000256" key="1">
    <source>
        <dbReference type="SAM" id="MobiDB-lite"/>
    </source>
</evidence>
<gene>
    <name evidence="2" type="ORF">HZS54_06435</name>
</gene>
<feature type="region of interest" description="Disordered" evidence="1">
    <location>
        <begin position="87"/>
        <end position="109"/>
    </location>
</feature>
<organism evidence="2 3">
    <name type="scientific">Halosimplex pelagicum</name>
    <dbReference type="NCBI Taxonomy" id="869886"/>
    <lineage>
        <taxon>Archaea</taxon>
        <taxon>Methanobacteriati</taxon>
        <taxon>Methanobacteriota</taxon>
        <taxon>Stenosarchaea group</taxon>
        <taxon>Halobacteria</taxon>
        <taxon>Halobacteriales</taxon>
        <taxon>Haloarculaceae</taxon>
        <taxon>Halosimplex</taxon>
    </lineage>
</organism>
<dbReference type="KEGG" id="hpel:HZS54_06435"/>
<dbReference type="Proteomes" id="UP000509346">
    <property type="component" value="Chromosome"/>
</dbReference>
<keyword evidence="3" id="KW-1185">Reference proteome</keyword>
<dbReference type="CDD" id="cd22231">
    <property type="entry name" value="RHH_NikR_HicB-like"/>
    <property type="match status" value="1"/>
</dbReference>
<feature type="compositionally biased region" description="Basic and acidic residues" evidence="1">
    <location>
        <begin position="95"/>
        <end position="109"/>
    </location>
</feature>
<dbReference type="RefSeq" id="WP_179921134.1">
    <property type="nucleotide sequence ID" value="NZ_CP058909.1"/>
</dbReference>
<dbReference type="OrthoDB" id="25654at2157"/>
<reference evidence="2 3" key="1">
    <citation type="submission" date="2020-07" db="EMBL/GenBank/DDBJ databases">
        <title>Halosimplex litoreum sp. nov. and Halosimplex rubrum sp. nov., isolated from different salt environments.</title>
        <authorList>
            <person name="Cui H."/>
        </authorList>
    </citation>
    <scope>NUCLEOTIDE SEQUENCE [LARGE SCALE GENOMIC DNA]</scope>
    <source>
        <strain evidence="2 3">R2</strain>
    </source>
</reference>
<name>A0A7D5TAD1_9EURY</name>
<accession>A0A7D5TAD1</accession>
<dbReference type="InterPro" id="IPR013321">
    <property type="entry name" value="Arc_rbn_hlx_hlx"/>
</dbReference>
<dbReference type="EMBL" id="CP058909">
    <property type="protein sequence ID" value="QLH81289.1"/>
    <property type="molecule type" value="Genomic_DNA"/>
</dbReference>
<protein>
    <recommendedName>
        <fullName evidence="4">Ribbon-helix-helix protein, CopG family</fullName>
    </recommendedName>
</protein>
<sequence>MKYANVSVKFPKELDRELERFLEETGIYTNKSEFIKESVRRHLVELNNEPAIAALRTEQLLARAEQESLSDDELQRRLDAFRKRVDEENLSEAVETAREDTAEEFADHT</sequence>
<dbReference type="AlphaFoldDB" id="A0A7D5TAD1"/>
<evidence type="ECO:0000313" key="2">
    <source>
        <dbReference type="EMBL" id="QLH81289.1"/>
    </source>
</evidence>
<dbReference type="GeneID" id="56082210"/>
<dbReference type="Gene3D" id="1.10.1220.10">
    <property type="entry name" value="Met repressor-like"/>
    <property type="match status" value="1"/>
</dbReference>